<accession>A0A1U7I4H7</accession>
<dbReference type="RefSeq" id="WP_073597072.1">
    <property type="nucleotide sequence ID" value="NZ_MRCE01000054.1"/>
</dbReference>
<organism evidence="2 3">
    <name type="scientific">[Phormidium ambiguum] IAM M-71</name>
    <dbReference type="NCBI Taxonomy" id="454136"/>
    <lineage>
        <taxon>Bacteria</taxon>
        <taxon>Bacillati</taxon>
        <taxon>Cyanobacteriota</taxon>
        <taxon>Cyanophyceae</taxon>
        <taxon>Oscillatoriophycideae</taxon>
        <taxon>Aerosakkonematales</taxon>
        <taxon>Aerosakkonemataceae</taxon>
        <taxon>Floridanema</taxon>
    </lineage>
</organism>
<comment type="caution">
    <text evidence="2">The sequence shown here is derived from an EMBL/GenBank/DDBJ whole genome shotgun (WGS) entry which is preliminary data.</text>
</comment>
<keyword evidence="1" id="KW-0175">Coiled coil</keyword>
<sequence length="135" mass="15391">MKLKKLNLSTDWLLKIPFKEIGILLFVALFFTLLGRVIEAQNWASRIDKLSTTNASAKDETISSLKEQISQLNSQINQLRKELISLQAQKNLLNSQVERLAKPGSAKCSNKSNKTQRARSLEELRRIQQLDNLNL</sequence>
<dbReference type="STRING" id="454136.NIES2119_29580"/>
<name>A0A1U7I4H7_9CYAN</name>
<evidence type="ECO:0000313" key="3">
    <source>
        <dbReference type="Proteomes" id="UP000185860"/>
    </source>
</evidence>
<reference evidence="2 3" key="1">
    <citation type="submission" date="2016-11" db="EMBL/GenBank/DDBJ databases">
        <title>Draft Genome Sequences of Nine Cyanobacterial Strains from Diverse Habitats.</title>
        <authorList>
            <person name="Zhu T."/>
            <person name="Hou S."/>
            <person name="Lu X."/>
            <person name="Hess W.R."/>
        </authorList>
    </citation>
    <scope>NUCLEOTIDE SEQUENCE [LARGE SCALE GENOMIC DNA]</scope>
    <source>
        <strain evidence="2 3">IAM M-71</strain>
    </source>
</reference>
<feature type="coiled-coil region" evidence="1">
    <location>
        <begin position="55"/>
        <end position="96"/>
    </location>
</feature>
<protein>
    <submittedName>
        <fullName evidence="2">Uncharacterized protein</fullName>
    </submittedName>
</protein>
<gene>
    <name evidence="2" type="ORF">NIES2119_29580</name>
</gene>
<dbReference type="AlphaFoldDB" id="A0A1U7I4H7"/>
<evidence type="ECO:0000256" key="1">
    <source>
        <dbReference type="SAM" id="Coils"/>
    </source>
</evidence>
<dbReference type="Gene3D" id="1.20.5.170">
    <property type="match status" value="1"/>
</dbReference>
<dbReference type="EMBL" id="MRCE01000054">
    <property type="protein sequence ID" value="OKH31122.1"/>
    <property type="molecule type" value="Genomic_DNA"/>
</dbReference>
<evidence type="ECO:0000313" key="2">
    <source>
        <dbReference type="EMBL" id="OKH31122.1"/>
    </source>
</evidence>
<dbReference type="Proteomes" id="UP000185860">
    <property type="component" value="Unassembled WGS sequence"/>
</dbReference>
<proteinExistence type="predicted"/>